<dbReference type="EMBL" id="FWWR01000004">
    <property type="protein sequence ID" value="SMB78006.1"/>
    <property type="molecule type" value="Genomic_DNA"/>
</dbReference>
<dbReference type="GO" id="GO:0006281">
    <property type="term" value="P:DNA repair"/>
    <property type="evidence" value="ECO:0007669"/>
    <property type="project" value="TreeGrafter"/>
</dbReference>
<dbReference type="SUPFAM" id="SSF56784">
    <property type="entry name" value="HAD-like"/>
    <property type="match status" value="1"/>
</dbReference>
<dbReference type="OrthoDB" id="9797743at2"/>
<name>A0A1W1UA85_PEPAS</name>
<evidence type="ECO:0000313" key="2">
    <source>
        <dbReference type="Proteomes" id="UP000192368"/>
    </source>
</evidence>
<dbReference type="InterPro" id="IPR041492">
    <property type="entry name" value="HAD_2"/>
</dbReference>
<sequence length="211" mass="24399">MNTIMFDLDGTLLDSMLMWKNLGANFLRRKNLKITDAVIKEMSTMSLVMSSAFLKDYYNLPESSEEIHRQFKDTVMYFYLNEVMPKVGAFEVLKQYKNLGKKVLLATATNEEFVQPTLDKFGIYNCFDGIYTSDMVGEKKDSPNFFNKILEKENLSSKSTLLFDDSEFALLAAKKSGIKTCCVIDQHSIANYEMLKKECDFYIEEFTEWVV</sequence>
<protein>
    <submittedName>
        <fullName evidence="1">Haloacid dehalogenase superfamily, subfamily IA, variant 3 with third motif having DD or ED</fullName>
    </submittedName>
</protein>
<accession>A0A1W1UA85</accession>
<dbReference type="GO" id="GO:0005829">
    <property type="term" value="C:cytosol"/>
    <property type="evidence" value="ECO:0007669"/>
    <property type="project" value="TreeGrafter"/>
</dbReference>
<dbReference type="InterPro" id="IPR006439">
    <property type="entry name" value="HAD-SF_hydro_IA"/>
</dbReference>
<dbReference type="SFLD" id="SFLDG01129">
    <property type="entry name" value="C1.5:_HAD__Beta-PGM__Phosphata"/>
    <property type="match status" value="1"/>
</dbReference>
<proteinExistence type="predicted"/>
<reference evidence="2" key="1">
    <citation type="submission" date="2017-04" db="EMBL/GenBank/DDBJ databases">
        <authorList>
            <person name="Varghese N."/>
            <person name="Submissions S."/>
        </authorList>
    </citation>
    <scope>NUCLEOTIDE SEQUENCE [LARGE SCALE GENOMIC DNA]</scope>
    <source>
        <strain evidence="2">DSM 20463</strain>
    </source>
</reference>
<dbReference type="STRING" id="573058.SAMN00017477_0017"/>
<organism evidence="1 2">
    <name type="scientific">Peptoniphilus asaccharolyticus DSM 20463</name>
    <dbReference type="NCBI Taxonomy" id="573058"/>
    <lineage>
        <taxon>Bacteria</taxon>
        <taxon>Bacillati</taxon>
        <taxon>Bacillota</taxon>
        <taxon>Tissierellia</taxon>
        <taxon>Tissierellales</taxon>
        <taxon>Peptoniphilaceae</taxon>
        <taxon>Peptoniphilus</taxon>
    </lineage>
</organism>
<dbReference type="InterPro" id="IPR050155">
    <property type="entry name" value="HAD-like_hydrolase_sf"/>
</dbReference>
<dbReference type="Gene3D" id="3.40.50.1000">
    <property type="entry name" value="HAD superfamily/HAD-like"/>
    <property type="match status" value="1"/>
</dbReference>
<dbReference type="InterPro" id="IPR036412">
    <property type="entry name" value="HAD-like_sf"/>
</dbReference>
<keyword evidence="2" id="KW-1185">Reference proteome</keyword>
<dbReference type="RefSeq" id="WP_084229724.1">
    <property type="nucleotide sequence ID" value="NZ_FWWR01000004.1"/>
</dbReference>
<dbReference type="NCBIfam" id="TIGR01509">
    <property type="entry name" value="HAD-SF-IA-v3"/>
    <property type="match status" value="1"/>
</dbReference>
<evidence type="ECO:0000313" key="1">
    <source>
        <dbReference type="EMBL" id="SMB78006.1"/>
    </source>
</evidence>
<dbReference type="InterPro" id="IPR023214">
    <property type="entry name" value="HAD_sf"/>
</dbReference>
<dbReference type="Proteomes" id="UP000192368">
    <property type="component" value="Unassembled WGS sequence"/>
</dbReference>
<dbReference type="InterPro" id="IPR023198">
    <property type="entry name" value="PGP-like_dom2"/>
</dbReference>
<dbReference type="Pfam" id="PF13419">
    <property type="entry name" value="HAD_2"/>
    <property type="match status" value="1"/>
</dbReference>
<dbReference type="PANTHER" id="PTHR43434:SF3">
    <property type="entry name" value="GMP_IMP NUCLEOTIDASE YRFG"/>
    <property type="match status" value="1"/>
</dbReference>
<dbReference type="SFLD" id="SFLDS00003">
    <property type="entry name" value="Haloacid_Dehalogenase"/>
    <property type="match status" value="1"/>
</dbReference>
<dbReference type="AlphaFoldDB" id="A0A1W1UA85"/>
<dbReference type="GO" id="GO:0008967">
    <property type="term" value="F:phosphoglycolate phosphatase activity"/>
    <property type="evidence" value="ECO:0007669"/>
    <property type="project" value="TreeGrafter"/>
</dbReference>
<gene>
    <name evidence="1" type="ORF">SAMN00017477_0017</name>
</gene>
<dbReference type="Gene3D" id="1.10.150.240">
    <property type="entry name" value="Putative phosphatase, domain 2"/>
    <property type="match status" value="1"/>
</dbReference>
<dbReference type="PANTHER" id="PTHR43434">
    <property type="entry name" value="PHOSPHOGLYCOLATE PHOSPHATASE"/>
    <property type="match status" value="1"/>
</dbReference>